<dbReference type="PATRIC" id="fig|157687.3.peg.2022"/>
<protein>
    <submittedName>
        <fullName evidence="1">Abi-like protein</fullName>
    </submittedName>
</protein>
<accession>A0A133ZYH8</accession>
<reference evidence="2" key="1">
    <citation type="submission" date="2016-01" db="EMBL/GenBank/DDBJ databases">
        <authorList>
            <person name="Mitreva M."/>
            <person name="Pepin K.H."/>
            <person name="Mihindukulasuriya K.A."/>
            <person name="Fulton R."/>
            <person name="Fronick C."/>
            <person name="O'Laughlin M."/>
            <person name="Miner T."/>
            <person name="Herter B."/>
            <person name="Rosa B.A."/>
            <person name="Cordes M."/>
            <person name="Tomlinson C."/>
            <person name="Wollam A."/>
            <person name="Palsikar V.B."/>
            <person name="Mardis E.R."/>
            <person name="Wilson R.K."/>
        </authorList>
    </citation>
    <scope>NUCLEOTIDE SEQUENCE [LARGE SCALE GENOMIC DNA]</scope>
    <source>
        <strain evidence="2">KA00185</strain>
    </source>
</reference>
<dbReference type="AlphaFoldDB" id="A0A133ZYH8"/>
<dbReference type="STRING" id="157687.HMPREF3180_02023"/>
<dbReference type="OrthoDB" id="5363652at2"/>
<keyword evidence="2" id="KW-1185">Reference proteome</keyword>
<organism evidence="1 2">
    <name type="scientific">Leptotrichia wadei</name>
    <dbReference type="NCBI Taxonomy" id="157687"/>
    <lineage>
        <taxon>Bacteria</taxon>
        <taxon>Fusobacteriati</taxon>
        <taxon>Fusobacteriota</taxon>
        <taxon>Fusobacteriia</taxon>
        <taxon>Fusobacteriales</taxon>
        <taxon>Leptotrichiaceae</taxon>
        <taxon>Leptotrichia</taxon>
    </lineage>
</organism>
<evidence type="ECO:0000313" key="2">
    <source>
        <dbReference type="Proteomes" id="UP000070483"/>
    </source>
</evidence>
<proteinExistence type="predicted"/>
<comment type="caution">
    <text evidence="1">The sequence shown here is derived from an EMBL/GenBank/DDBJ whole genome shotgun (WGS) entry which is preliminary data.</text>
</comment>
<dbReference type="RefSeq" id="WP_060918545.1">
    <property type="nucleotide sequence ID" value="NZ_KQ960111.1"/>
</dbReference>
<name>A0A133ZYH8_9FUSO</name>
<dbReference type="Pfam" id="PF07751">
    <property type="entry name" value="Abi_2"/>
    <property type="match status" value="1"/>
</dbReference>
<dbReference type="InterPro" id="IPR011664">
    <property type="entry name" value="Abi_system_AbiD/AbiF-like"/>
</dbReference>
<dbReference type="Proteomes" id="UP000070483">
    <property type="component" value="Unassembled WGS sequence"/>
</dbReference>
<dbReference type="EMBL" id="LSDD01000155">
    <property type="protein sequence ID" value="KXB60440.1"/>
    <property type="molecule type" value="Genomic_DNA"/>
</dbReference>
<evidence type="ECO:0000313" key="1">
    <source>
        <dbReference type="EMBL" id="KXB60440.1"/>
    </source>
</evidence>
<sequence length="317" mass="38267">MGKEILFTEQQIEQLKEKGLIIESNNNAKEILKHFSSFDVIEVYEKLFMKDGRFKENITIEKIFQFYHYDRSIQNILFKYTVYIERVFKNKMASVISENLGVRKEEYLNIKNYILRNDSEEIIRNVIEEINELSGDENPYILFKKVTFSKMTSLYDFLSEEIKEKIIPFNFLQAEKMEAKELFRNSLILIRKFRNEIAHSMNFVNYKSKRYVVFRYLKKVLNEHGYLKLTNKNDYSKYGRGSNDIFSMILVIVLLLDNEFLRIEMLKELSFFIKNEDRERFNDFAKITNLPENFLERINRVIDKKKIIKSLIYKFSF</sequence>
<gene>
    <name evidence="1" type="ORF">HMPREF3180_02023</name>
</gene>